<evidence type="ECO:0000313" key="2">
    <source>
        <dbReference type="EMBL" id="QCE15279.1"/>
    </source>
</evidence>
<sequence length="119" mass="12365">MANQEPAATRSPSNLRLAAPLELVAAQPKAIAGATRHEPLFPTPTSRPRKLPGPSEPPAMAPIATRSVAGLRCILNVSRSSSRINHAKSGIHTASPAVAPPTVIEVAAAQSVPSSTRRR</sequence>
<reference evidence="2 3" key="1">
    <citation type="submission" date="2019-04" db="EMBL/GenBank/DDBJ databases">
        <title>An improved genome assembly and genetic linkage map for asparagus bean, Vigna unguiculata ssp. sesquipedialis.</title>
        <authorList>
            <person name="Xia Q."/>
            <person name="Zhang R."/>
            <person name="Dong Y."/>
        </authorList>
    </citation>
    <scope>NUCLEOTIDE SEQUENCE [LARGE SCALE GENOMIC DNA]</scope>
    <source>
        <tissue evidence="2">Leaf</tissue>
    </source>
</reference>
<evidence type="ECO:0000313" key="3">
    <source>
        <dbReference type="Proteomes" id="UP000501690"/>
    </source>
</evidence>
<name>A0A4D6NS16_VIGUN</name>
<protein>
    <submittedName>
        <fullName evidence="2">Uncharacterized protein</fullName>
    </submittedName>
</protein>
<gene>
    <name evidence="2" type="ORF">DEO72_LG11g2288</name>
</gene>
<organism evidence="2 3">
    <name type="scientific">Vigna unguiculata</name>
    <name type="common">Cowpea</name>
    <dbReference type="NCBI Taxonomy" id="3917"/>
    <lineage>
        <taxon>Eukaryota</taxon>
        <taxon>Viridiplantae</taxon>
        <taxon>Streptophyta</taxon>
        <taxon>Embryophyta</taxon>
        <taxon>Tracheophyta</taxon>
        <taxon>Spermatophyta</taxon>
        <taxon>Magnoliopsida</taxon>
        <taxon>eudicotyledons</taxon>
        <taxon>Gunneridae</taxon>
        <taxon>Pentapetalae</taxon>
        <taxon>rosids</taxon>
        <taxon>fabids</taxon>
        <taxon>Fabales</taxon>
        <taxon>Fabaceae</taxon>
        <taxon>Papilionoideae</taxon>
        <taxon>50 kb inversion clade</taxon>
        <taxon>NPAAA clade</taxon>
        <taxon>indigoferoid/millettioid clade</taxon>
        <taxon>Phaseoleae</taxon>
        <taxon>Vigna</taxon>
    </lineage>
</organism>
<dbReference type="AlphaFoldDB" id="A0A4D6NS16"/>
<dbReference type="EMBL" id="CP039355">
    <property type="protein sequence ID" value="QCE15279.1"/>
    <property type="molecule type" value="Genomic_DNA"/>
</dbReference>
<proteinExistence type="predicted"/>
<evidence type="ECO:0000256" key="1">
    <source>
        <dbReference type="SAM" id="MobiDB-lite"/>
    </source>
</evidence>
<keyword evidence="3" id="KW-1185">Reference proteome</keyword>
<accession>A0A4D6NS16</accession>
<feature type="region of interest" description="Disordered" evidence="1">
    <location>
        <begin position="29"/>
        <end position="61"/>
    </location>
</feature>
<dbReference type="Proteomes" id="UP000501690">
    <property type="component" value="Linkage Group LG11"/>
</dbReference>